<keyword evidence="4 8" id="KW-0547">Nucleotide-binding</keyword>
<dbReference type="InterPro" id="IPR043129">
    <property type="entry name" value="ATPase_NBD"/>
</dbReference>
<evidence type="ECO:0000256" key="10">
    <source>
        <dbReference type="RuleBase" id="RU364073"/>
    </source>
</evidence>
<evidence type="ECO:0000313" key="13">
    <source>
        <dbReference type="EMBL" id="MFD2612442.1"/>
    </source>
</evidence>
<dbReference type="PANTHER" id="PTHR43095">
    <property type="entry name" value="SUGAR KINASE"/>
    <property type="match status" value="1"/>
</dbReference>
<comment type="catalytic activity">
    <reaction evidence="8 10">
        <text>D-xylulose + ATP = D-xylulose 5-phosphate + ADP + H(+)</text>
        <dbReference type="Rhea" id="RHEA:10964"/>
        <dbReference type="ChEBI" id="CHEBI:15378"/>
        <dbReference type="ChEBI" id="CHEBI:17140"/>
        <dbReference type="ChEBI" id="CHEBI:30616"/>
        <dbReference type="ChEBI" id="CHEBI:57737"/>
        <dbReference type="ChEBI" id="CHEBI:456216"/>
        <dbReference type="EC" id="2.7.1.17"/>
    </reaction>
</comment>
<dbReference type="Gene3D" id="3.30.420.40">
    <property type="match status" value="2"/>
</dbReference>
<feature type="domain" description="Carbohydrate kinase FGGY C-terminal" evidence="12">
    <location>
        <begin position="258"/>
        <end position="442"/>
    </location>
</feature>
<evidence type="ECO:0000256" key="9">
    <source>
        <dbReference type="RuleBase" id="RU003733"/>
    </source>
</evidence>
<comment type="caution">
    <text evidence="13">The sequence shown here is derived from an EMBL/GenBank/DDBJ whole genome shotgun (WGS) entry which is preliminary data.</text>
</comment>
<dbReference type="Pfam" id="PF02782">
    <property type="entry name" value="FGGY_C"/>
    <property type="match status" value="1"/>
</dbReference>
<organism evidence="13 14">
    <name type="scientific">Paenibacillus gansuensis</name>
    <dbReference type="NCBI Taxonomy" id="306542"/>
    <lineage>
        <taxon>Bacteria</taxon>
        <taxon>Bacillati</taxon>
        <taxon>Bacillota</taxon>
        <taxon>Bacilli</taxon>
        <taxon>Bacillales</taxon>
        <taxon>Paenibacillaceae</taxon>
        <taxon>Paenibacillus</taxon>
    </lineage>
</organism>
<feature type="binding site" evidence="8">
    <location>
        <begin position="82"/>
        <end position="83"/>
    </location>
    <ligand>
        <name>substrate</name>
    </ligand>
</feature>
<reference evidence="14" key="1">
    <citation type="journal article" date="2019" name="Int. J. Syst. Evol. Microbiol.">
        <title>The Global Catalogue of Microorganisms (GCM) 10K type strain sequencing project: providing services to taxonomists for standard genome sequencing and annotation.</title>
        <authorList>
            <consortium name="The Broad Institute Genomics Platform"/>
            <consortium name="The Broad Institute Genome Sequencing Center for Infectious Disease"/>
            <person name="Wu L."/>
            <person name="Ma J."/>
        </authorList>
    </citation>
    <scope>NUCLEOTIDE SEQUENCE [LARGE SCALE GENOMIC DNA]</scope>
    <source>
        <strain evidence="14">KCTC 3950</strain>
    </source>
</reference>
<evidence type="ECO:0000256" key="2">
    <source>
        <dbReference type="ARBA" id="ARBA00022629"/>
    </source>
</evidence>
<keyword evidence="3 8" id="KW-0808">Transferase</keyword>
<protein>
    <recommendedName>
        <fullName evidence="8 10">Xylulose kinase</fullName>
        <shortName evidence="8 10">Xylulokinase</shortName>
        <ecNumber evidence="8 10">2.7.1.17</ecNumber>
    </recommendedName>
</protein>
<dbReference type="InterPro" id="IPR006000">
    <property type="entry name" value="Xylulokinase"/>
</dbReference>
<dbReference type="InterPro" id="IPR018485">
    <property type="entry name" value="FGGY_C"/>
</dbReference>
<dbReference type="NCBIfam" id="TIGR01312">
    <property type="entry name" value="XylB"/>
    <property type="match status" value="1"/>
</dbReference>
<evidence type="ECO:0000259" key="11">
    <source>
        <dbReference type="Pfam" id="PF00370"/>
    </source>
</evidence>
<keyword evidence="14" id="KW-1185">Reference proteome</keyword>
<evidence type="ECO:0000256" key="3">
    <source>
        <dbReference type="ARBA" id="ARBA00022679"/>
    </source>
</evidence>
<evidence type="ECO:0000256" key="5">
    <source>
        <dbReference type="ARBA" id="ARBA00022777"/>
    </source>
</evidence>
<keyword evidence="2 8" id="KW-0859">Xylose metabolism</keyword>
<dbReference type="PIRSF" id="PIRSF000538">
    <property type="entry name" value="GlpK"/>
    <property type="match status" value="1"/>
</dbReference>
<evidence type="ECO:0000313" key="14">
    <source>
        <dbReference type="Proteomes" id="UP001597541"/>
    </source>
</evidence>
<dbReference type="EMBL" id="JBHUME010000007">
    <property type="protein sequence ID" value="MFD2612442.1"/>
    <property type="molecule type" value="Genomic_DNA"/>
</dbReference>
<evidence type="ECO:0000256" key="7">
    <source>
        <dbReference type="ARBA" id="ARBA00023277"/>
    </source>
</evidence>
<dbReference type="InterPro" id="IPR000577">
    <property type="entry name" value="Carb_kinase_FGGY"/>
</dbReference>
<name>A0ABW5PDQ7_9BACL</name>
<keyword evidence="6 8" id="KW-0067">ATP-binding</keyword>
<evidence type="ECO:0000256" key="1">
    <source>
        <dbReference type="ARBA" id="ARBA00009156"/>
    </source>
</evidence>
<evidence type="ECO:0000256" key="6">
    <source>
        <dbReference type="ARBA" id="ARBA00022840"/>
    </source>
</evidence>
<evidence type="ECO:0000259" key="12">
    <source>
        <dbReference type="Pfam" id="PF02782"/>
    </source>
</evidence>
<accession>A0ABW5PDQ7</accession>
<dbReference type="GO" id="GO:0004856">
    <property type="term" value="F:D-xylulokinase activity"/>
    <property type="evidence" value="ECO:0007669"/>
    <property type="project" value="UniProtKB-EC"/>
</dbReference>
<dbReference type="PROSITE" id="PS00445">
    <property type="entry name" value="FGGY_KINASES_2"/>
    <property type="match status" value="1"/>
</dbReference>
<dbReference type="RefSeq" id="WP_377602014.1">
    <property type="nucleotide sequence ID" value="NZ_JBHUME010000007.1"/>
</dbReference>
<feature type="site" description="Important for activity" evidence="8">
    <location>
        <position position="9"/>
    </location>
</feature>
<dbReference type="Proteomes" id="UP001597541">
    <property type="component" value="Unassembled WGS sequence"/>
</dbReference>
<comment type="similarity">
    <text evidence="1 8 9">Belongs to the FGGY kinase family.</text>
</comment>
<dbReference type="PANTHER" id="PTHR43095:SF5">
    <property type="entry name" value="XYLULOSE KINASE"/>
    <property type="match status" value="1"/>
</dbReference>
<evidence type="ECO:0000256" key="8">
    <source>
        <dbReference type="HAMAP-Rule" id="MF_02220"/>
    </source>
</evidence>
<comment type="function">
    <text evidence="8">Catalyzes the phosphorylation of D-xylulose to D-xylulose 5-phosphate.</text>
</comment>
<keyword evidence="7 8" id="KW-0119">Carbohydrate metabolism</keyword>
<dbReference type="InterPro" id="IPR018483">
    <property type="entry name" value="Carb_kinase_FGGY_CS"/>
</dbReference>
<feature type="domain" description="Carbohydrate kinase FGGY N-terminal" evidence="11">
    <location>
        <begin position="5"/>
        <end position="248"/>
    </location>
</feature>
<dbReference type="InterPro" id="IPR018484">
    <property type="entry name" value="FGGY_N"/>
</dbReference>
<gene>
    <name evidence="8 10 13" type="primary">xylB</name>
    <name evidence="13" type="ORF">ACFSUF_08415</name>
</gene>
<dbReference type="HAMAP" id="MF_02220">
    <property type="entry name" value="XylB"/>
    <property type="match status" value="1"/>
</dbReference>
<dbReference type="InterPro" id="IPR050406">
    <property type="entry name" value="FGGY_Carb_Kinase"/>
</dbReference>
<proteinExistence type="inferred from homology"/>
<evidence type="ECO:0000256" key="4">
    <source>
        <dbReference type="ARBA" id="ARBA00022741"/>
    </source>
</evidence>
<feature type="active site" description="Proton acceptor" evidence="8">
    <location>
        <position position="241"/>
    </location>
</feature>
<sequence>MSSLLVGIDIGTSSVKSLIMNSSGQIMGLAQQEYDIQIPKAGYAEQDPAVWWRLTCDTLKQAMRQAGAKDADISGIGFSGQMHGLVAVDESGQVLRPAIIWCDQRTIPQKEALESALSVEQLGALIQNPVATGFQLLSLLWIKEHEPLIYRNIRKVMSPKDYVRYRMTGEIASEMTDASGTAAFSPASREWSRRLLEAVDVDPELFPAVQEPWKHSGTVTRQAAEESGLAKGTPVVYGGADQPMQAIGNGIIHPGTISCTIGTGGQLFAPIDAPVYDPLLRSHSYVHAFPCRWYLLGATMSAGLSLKWLANQILGETDYRLLDEKASTIPAGSEKLLFLPYLTGDRTPHMDPYAKGIFFGLTLKHSGAHMVRAVMEGVAFSLRDSLEIFHSLGVDAKKIIVSGGGAKSALWSQMLADILEQDVYASRMTEQACVGAALIAGVGVGQFDSIEQGIAQVVQIHEEPIRPQGRNRDVYRQQYEVYRALYDANQRLFLELESPDNKNEGVIQ</sequence>
<dbReference type="Pfam" id="PF00370">
    <property type="entry name" value="FGGY_N"/>
    <property type="match status" value="1"/>
</dbReference>
<keyword evidence="5 8" id="KW-0418">Kinase</keyword>
<dbReference type="SUPFAM" id="SSF53067">
    <property type="entry name" value="Actin-like ATPase domain"/>
    <property type="match status" value="2"/>
</dbReference>
<dbReference type="EC" id="2.7.1.17" evidence="8 10"/>
<dbReference type="CDD" id="cd07808">
    <property type="entry name" value="ASKHA_NBD_FGGY_EcXK-like"/>
    <property type="match status" value="1"/>
</dbReference>